<dbReference type="Pfam" id="PF01645">
    <property type="entry name" value="Glu_synthase"/>
    <property type="match status" value="1"/>
</dbReference>
<evidence type="ECO:0000313" key="5">
    <source>
        <dbReference type="EMBL" id="EUA93916.1"/>
    </source>
</evidence>
<dbReference type="CDD" id="cd02808">
    <property type="entry name" value="GltS_FMN"/>
    <property type="match status" value="1"/>
</dbReference>
<reference evidence="5 6" key="1">
    <citation type="submission" date="2014-01" db="EMBL/GenBank/DDBJ databases">
        <authorList>
            <person name="Dobos K."/>
            <person name="Lenaerts A."/>
            <person name="Ordway D."/>
            <person name="DeGroote M.A."/>
            <person name="Parker T."/>
            <person name="Sizemore C."/>
            <person name="Tallon L.J."/>
            <person name="Sadzewicz L.K."/>
            <person name="Sengamalay N."/>
            <person name="Fraser C.M."/>
            <person name="Hine E."/>
            <person name="Shefchek K.A."/>
            <person name="Das S.P."/>
            <person name="Tettelin H."/>
        </authorList>
    </citation>
    <scope>NUCLEOTIDE SEQUENCE [LARGE SCALE GENOMIC DNA]</scope>
    <source>
        <strain evidence="5 6">Harvey</strain>
    </source>
</reference>
<evidence type="ECO:0000313" key="6">
    <source>
        <dbReference type="Proteomes" id="UP000020681"/>
    </source>
</evidence>
<proteinExistence type="inferred from homology"/>
<dbReference type="InterPro" id="IPR051394">
    <property type="entry name" value="Glutamate_Synthase"/>
</dbReference>
<keyword evidence="6" id="KW-1185">Reference proteome</keyword>
<gene>
    <name evidence="5" type="ORF">I551_8828</name>
</gene>
<protein>
    <submittedName>
        <fullName evidence="5">GXGXG motif family protein</fullName>
    </submittedName>
</protein>
<sequence length="481" mass="51389">MKRFSTGAMSFGSISAEAHETLAIAMNRLGGRSNSGEGGEDVGRFEQDPNGDWRRSAIKQVASARFGVTSHYLTNCTDIQIKMAQGAKPGEGGQLPGHKVYPWVAKVRHSTPGVGLISPPPHHDIYSIEDLAQLIHDLKNANPSARVHVKLVSENGVGTVAAGVSKAHADVVLISGHDGGTGATPLTSMKHAGAPWELGLAETQQTLLLNGLRDRIVVQVDGQLKTGRDVMIATLLGGEEFGFATAPLVVAGCIMMRVCHLDTCPVGVATQNPLLRERFNGKPEFVENFFMFIAEEVREYMAQLGFRTINEAVGQAGALDTTLARAHWKAHRLDLTPVLHEPESAFMNQDLYCSSSQDHGLDKALDQQLIVMSREALDSGKPVRFATTISNVNRTVGTMLGHEVTKAYGGQGLPDGSIDITFEGSAGNSFGAFVPKGITLRIYGDANDYVGKGLSGGRIVVRPSDNAPPGYVAEDNIIGEM</sequence>
<organism evidence="5 6">
    <name type="scientific">Mycobacterium ulcerans str. Harvey</name>
    <dbReference type="NCBI Taxonomy" id="1299332"/>
    <lineage>
        <taxon>Bacteria</taxon>
        <taxon>Bacillati</taxon>
        <taxon>Actinomycetota</taxon>
        <taxon>Actinomycetes</taxon>
        <taxon>Mycobacteriales</taxon>
        <taxon>Mycobacteriaceae</taxon>
        <taxon>Mycobacterium</taxon>
        <taxon>Mycobacterium ulcerans group</taxon>
    </lineage>
</organism>
<dbReference type="Gene3D" id="2.160.20.60">
    <property type="entry name" value="Glutamate synthase, alpha subunit, C-terminal domain"/>
    <property type="match status" value="1"/>
</dbReference>
<dbReference type="SUPFAM" id="SSF69336">
    <property type="entry name" value="Alpha subunit of glutamate synthase, C-terminal domain"/>
    <property type="match status" value="1"/>
</dbReference>
<evidence type="ECO:0000259" key="3">
    <source>
        <dbReference type="Pfam" id="PF01493"/>
    </source>
</evidence>
<feature type="domain" description="Glutamate synthase" evidence="4">
    <location>
        <begin position="2"/>
        <end position="306"/>
    </location>
</feature>
<comment type="caution">
    <text evidence="5">The sequence shown here is derived from an EMBL/GenBank/DDBJ whole genome shotgun (WGS) entry which is preliminary data.</text>
</comment>
<comment type="similarity">
    <text evidence="1">Belongs to the glutamate synthase family.</text>
</comment>
<dbReference type="Gene3D" id="3.20.20.70">
    <property type="entry name" value="Aldolase class I"/>
    <property type="match status" value="1"/>
</dbReference>
<feature type="region of interest" description="Disordered" evidence="2">
    <location>
        <begin position="29"/>
        <end position="51"/>
    </location>
</feature>
<dbReference type="InterPro" id="IPR013785">
    <property type="entry name" value="Aldolase_TIM"/>
</dbReference>
<feature type="domain" description="Glutamate synthase alpha subunit C-terminal" evidence="3">
    <location>
        <begin position="388"/>
        <end position="479"/>
    </location>
</feature>
<accession>A0ABN0R9R3</accession>
<evidence type="ECO:0000256" key="1">
    <source>
        <dbReference type="ARBA" id="ARBA00009716"/>
    </source>
</evidence>
<evidence type="ECO:0000259" key="4">
    <source>
        <dbReference type="Pfam" id="PF01645"/>
    </source>
</evidence>
<dbReference type="InterPro" id="IPR036485">
    <property type="entry name" value="Glu_synth_asu_C_sf"/>
</dbReference>
<feature type="compositionally biased region" description="Basic and acidic residues" evidence="2">
    <location>
        <begin position="41"/>
        <end position="51"/>
    </location>
</feature>
<dbReference type="InterPro" id="IPR002489">
    <property type="entry name" value="Glu_synth_asu_C"/>
</dbReference>
<dbReference type="SUPFAM" id="SSF51395">
    <property type="entry name" value="FMN-linked oxidoreductases"/>
    <property type="match status" value="1"/>
</dbReference>
<name>A0ABN0R9R3_MYCUL</name>
<dbReference type="PANTHER" id="PTHR43100">
    <property type="entry name" value="GLUTAMATE SYNTHASE [NADPH] SMALL CHAIN"/>
    <property type="match status" value="1"/>
</dbReference>
<dbReference type="InterPro" id="IPR002932">
    <property type="entry name" value="Glu_synthdom"/>
</dbReference>
<dbReference type="Pfam" id="PF01493">
    <property type="entry name" value="GXGXG"/>
    <property type="match status" value="1"/>
</dbReference>
<dbReference type="EMBL" id="JAOL01000032">
    <property type="protein sequence ID" value="EUA93916.1"/>
    <property type="molecule type" value="Genomic_DNA"/>
</dbReference>
<dbReference type="Proteomes" id="UP000020681">
    <property type="component" value="Unassembled WGS sequence"/>
</dbReference>
<dbReference type="PANTHER" id="PTHR43100:SF1">
    <property type="entry name" value="GLUTAMATE SYNTHASE [NADPH] SMALL CHAIN"/>
    <property type="match status" value="1"/>
</dbReference>
<evidence type="ECO:0000256" key="2">
    <source>
        <dbReference type="SAM" id="MobiDB-lite"/>
    </source>
</evidence>